<keyword evidence="2" id="KW-1185">Reference proteome</keyword>
<evidence type="ECO:0008006" key="3">
    <source>
        <dbReference type="Google" id="ProtNLM"/>
    </source>
</evidence>
<sequence length="69" mass="7782">MKDEVLIEMMRYRGMNARIARACGLSTAAVSQWKRIPRKHLEKVSDLSGVPPETLRPDLFNSVAQRNAA</sequence>
<dbReference type="Proteomes" id="UP001062776">
    <property type="component" value="Unassembled WGS sequence"/>
</dbReference>
<proteinExistence type="predicted"/>
<dbReference type="EMBL" id="BAPV01000013">
    <property type="protein sequence ID" value="GBQ89186.1"/>
    <property type="molecule type" value="Genomic_DNA"/>
</dbReference>
<reference evidence="1" key="1">
    <citation type="submission" date="2013-04" db="EMBL/GenBank/DDBJ databases">
        <title>The genome sequencing project of 58 acetic acid bacteria.</title>
        <authorList>
            <person name="Okamoto-Kainuma A."/>
            <person name="Ishikawa M."/>
            <person name="Umino S."/>
            <person name="Koizumi Y."/>
            <person name="Shiwa Y."/>
            <person name="Yoshikawa H."/>
            <person name="Matsutani M."/>
            <person name="Matsushita K."/>
        </authorList>
    </citation>
    <scope>NUCLEOTIDE SEQUENCE</scope>
    <source>
        <strain evidence="1">NRIC 0535</strain>
    </source>
</reference>
<accession>A0ABQ0Q362</accession>
<evidence type="ECO:0000313" key="2">
    <source>
        <dbReference type="Proteomes" id="UP001062776"/>
    </source>
</evidence>
<dbReference type="Gene3D" id="1.10.260.40">
    <property type="entry name" value="lambda repressor-like DNA-binding domains"/>
    <property type="match status" value="1"/>
</dbReference>
<dbReference type="SUPFAM" id="SSF47413">
    <property type="entry name" value="lambda repressor-like DNA-binding domains"/>
    <property type="match status" value="1"/>
</dbReference>
<name>A0ABQ0Q362_9PROT</name>
<gene>
    <name evidence="1" type="ORF">AA0535_1730</name>
</gene>
<evidence type="ECO:0000313" key="1">
    <source>
        <dbReference type="EMBL" id="GBQ89186.1"/>
    </source>
</evidence>
<protein>
    <recommendedName>
        <fullName evidence="3">Helix-turn-helix domain-containing protein</fullName>
    </recommendedName>
</protein>
<organism evidence="1 2">
    <name type="scientific">Asaia krungthepensis NRIC 0535</name>
    <dbReference type="NCBI Taxonomy" id="1307925"/>
    <lineage>
        <taxon>Bacteria</taxon>
        <taxon>Pseudomonadati</taxon>
        <taxon>Pseudomonadota</taxon>
        <taxon>Alphaproteobacteria</taxon>
        <taxon>Acetobacterales</taxon>
        <taxon>Acetobacteraceae</taxon>
        <taxon>Asaia</taxon>
    </lineage>
</organism>
<comment type="caution">
    <text evidence="1">The sequence shown here is derived from an EMBL/GenBank/DDBJ whole genome shotgun (WGS) entry which is preliminary data.</text>
</comment>
<dbReference type="InterPro" id="IPR010982">
    <property type="entry name" value="Lambda_DNA-bd_dom_sf"/>
</dbReference>